<dbReference type="PROSITE" id="PS00154">
    <property type="entry name" value="ATPASE_E1_E2"/>
    <property type="match status" value="1"/>
</dbReference>
<keyword evidence="12" id="KW-0460">Magnesium</keyword>
<evidence type="ECO:0000259" key="19">
    <source>
        <dbReference type="PROSITE" id="PS50846"/>
    </source>
</evidence>
<dbReference type="InterPro" id="IPR036412">
    <property type="entry name" value="HAD-like_sf"/>
</dbReference>
<dbReference type="OrthoDB" id="8552908at2"/>
<dbReference type="eggNOG" id="COG2217">
    <property type="taxonomic scope" value="Bacteria"/>
</dbReference>
<sequence>MNALTKSGAFELSVEGMTCASCVGRVERALKKVPGVQEAVVNLATEKASLTVADPAQAAAILPQAVAAIEKAGYAVPAQSVDLQVNGMTCASCVGRVERALKKVPGVQEAVVNLATERASVQLQGGVTVGALIAAIEKAGYEAQPVAHSAGATGEDATAQRQAQELESLKRSLIFATLFALPVFLLEMGGHMVPAFHHWIAGSIGTQNSWYIQFALTAVVLFGPGRRFFEKGVPALLRAAPDMNSLVAVGTSAAFAYSVVATFVPQWLPAGTVNVYFEAAAVIVALILLGRFLEARAKGNTSEAIRRLVQLQAKTARVRKGGHVQEIDIAQVRAGDLIEVRPGERIPVDGEVIDGRSFVDESMISGEPVPVEKVEGAEVVGGTVNQNGALAFRATKVGADTLLAQIIRMVEQAQGSKLPIQALVDKITMWFVPAVMAAALLTFVIWLIWGPDPALSFALVNAVAVLIIACPCAMGLATPTSIMVGTGRAAQMGVLLRKGEALQQLKDARVVAVDKTGTLTRGRPELTDLVLADGFERGAVLAQVAAVEDRSEHPIARAIVDAAKAEGLEIPAISDFASVTGFGVRAVVLGDQVEIGADRFMREIGLSVDGFAAEAERLGSEGKTPLYAAIGGRVAAMIAVADPIKPTSKAAIDALHALGLKVAMITGDNRHTAEAIARQLGIDEVVAEVLPGGKVESVKRLKAEHGTLAYVGDGINDAPALAEADVGIAIGTGTDIAIEAADVVLMSGDLSGVPNAIALSKATMKNIGENLFWAFAYNVALIPVAAGLLYPFNGMLLSPVFAAGAMALSSVFVLSNALRLKRFKPAL</sequence>
<dbReference type="AlphaFoldDB" id="B7WW76"/>
<dbReference type="SUPFAM" id="SSF55008">
    <property type="entry name" value="HMA, heavy metal-associated domain"/>
    <property type="match status" value="2"/>
</dbReference>
<dbReference type="Pfam" id="PF00702">
    <property type="entry name" value="Hydrolase"/>
    <property type="match status" value="1"/>
</dbReference>
<evidence type="ECO:0000256" key="13">
    <source>
        <dbReference type="ARBA" id="ARBA00022967"/>
    </source>
</evidence>
<feature type="transmembrane region" description="Helical" evidence="18">
    <location>
        <begin position="246"/>
        <end position="268"/>
    </location>
</feature>
<keyword evidence="11 18" id="KW-0067">ATP-binding</keyword>
<evidence type="ECO:0000256" key="3">
    <source>
        <dbReference type="ARBA" id="ARBA00012517"/>
    </source>
</evidence>
<dbReference type="FunFam" id="2.70.150.10:FF:000020">
    <property type="entry name" value="Copper-exporting P-type ATPase A"/>
    <property type="match status" value="1"/>
</dbReference>
<feature type="transmembrane region" description="Helical" evidence="18">
    <location>
        <begin position="771"/>
        <end position="790"/>
    </location>
</feature>
<gene>
    <name evidence="20" type="ORF">CtesDRAFT_PD4507</name>
</gene>
<feature type="transmembrane region" description="Helical" evidence="18">
    <location>
        <begin position="274"/>
        <end position="293"/>
    </location>
</feature>
<dbReference type="InterPro" id="IPR006122">
    <property type="entry name" value="HMA_Cu_ion-bd"/>
</dbReference>
<feature type="transmembrane region" description="Helical" evidence="18">
    <location>
        <begin position="173"/>
        <end position="196"/>
    </location>
</feature>
<comment type="similarity">
    <text evidence="2 18">Belongs to the cation transport ATPase (P-type) (TC 3.A.3) family. Type IB subfamily.</text>
</comment>
<keyword evidence="16" id="KW-0406">Ion transport</keyword>
<evidence type="ECO:0000256" key="11">
    <source>
        <dbReference type="ARBA" id="ARBA00022840"/>
    </source>
</evidence>
<dbReference type="InterPro" id="IPR008250">
    <property type="entry name" value="ATPase_P-typ_transduc_dom_A_sf"/>
</dbReference>
<dbReference type="PANTHER" id="PTHR43520:SF8">
    <property type="entry name" value="P-TYPE CU(+) TRANSPORTER"/>
    <property type="match status" value="1"/>
</dbReference>
<dbReference type="NCBIfam" id="TIGR00003">
    <property type="entry name" value="copper ion binding protein"/>
    <property type="match status" value="2"/>
</dbReference>
<dbReference type="InterPro" id="IPR001757">
    <property type="entry name" value="P_typ_ATPase"/>
</dbReference>
<evidence type="ECO:0000256" key="14">
    <source>
        <dbReference type="ARBA" id="ARBA00022989"/>
    </source>
</evidence>
<proteinExistence type="inferred from homology"/>
<dbReference type="RefSeq" id="WP_003058927.1">
    <property type="nucleotide sequence ID" value="NZ_AAUJ02000001.1"/>
</dbReference>
<dbReference type="InterPro" id="IPR059000">
    <property type="entry name" value="ATPase_P-type_domA"/>
</dbReference>
<feature type="transmembrane region" description="Helical" evidence="18">
    <location>
        <begin position="455"/>
        <end position="478"/>
    </location>
</feature>
<dbReference type="PANTHER" id="PTHR43520">
    <property type="entry name" value="ATP7, ISOFORM B"/>
    <property type="match status" value="1"/>
</dbReference>
<accession>B7WW76</accession>
<dbReference type="CDD" id="cd00371">
    <property type="entry name" value="HMA"/>
    <property type="match status" value="2"/>
</dbReference>
<dbReference type="Gene3D" id="3.30.70.100">
    <property type="match status" value="2"/>
</dbReference>
<keyword evidence="5 18" id="KW-1003">Cell membrane</keyword>
<dbReference type="SUPFAM" id="SSF81665">
    <property type="entry name" value="Calcium ATPase, transmembrane domain M"/>
    <property type="match status" value="1"/>
</dbReference>
<evidence type="ECO:0000256" key="2">
    <source>
        <dbReference type="ARBA" id="ARBA00006024"/>
    </source>
</evidence>
<evidence type="ECO:0000256" key="1">
    <source>
        <dbReference type="ARBA" id="ARBA00004651"/>
    </source>
</evidence>
<dbReference type="Proteomes" id="UP000003039">
    <property type="component" value="Unassembled WGS sequence"/>
</dbReference>
<dbReference type="InterPro" id="IPR017969">
    <property type="entry name" value="Heavy-metal-associated_CS"/>
</dbReference>
<evidence type="ECO:0000256" key="4">
    <source>
        <dbReference type="ARBA" id="ARBA00022448"/>
    </source>
</evidence>
<dbReference type="GO" id="GO:0140581">
    <property type="term" value="F:P-type monovalent copper transporter activity"/>
    <property type="evidence" value="ECO:0007669"/>
    <property type="project" value="UniProtKB-EC"/>
</dbReference>
<keyword evidence="8" id="KW-0677">Repeat</keyword>
<keyword evidence="4" id="KW-0813">Transport</keyword>
<dbReference type="SFLD" id="SFLDF00027">
    <property type="entry name" value="p-type_atpase"/>
    <property type="match status" value="1"/>
</dbReference>
<dbReference type="GO" id="GO:0016887">
    <property type="term" value="F:ATP hydrolysis activity"/>
    <property type="evidence" value="ECO:0007669"/>
    <property type="project" value="InterPro"/>
</dbReference>
<dbReference type="PROSITE" id="PS01047">
    <property type="entry name" value="HMA_1"/>
    <property type="match status" value="2"/>
</dbReference>
<dbReference type="NCBIfam" id="TIGR01525">
    <property type="entry name" value="ATPase-IB_hvy"/>
    <property type="match status" value="1"/>
</dbReference>
<evidence type="ECO:0000313" key="21">
    <source>
        <dbReference type="Proteomes" id="UP000003039"/>
    </source>
</evidence>
<dbReference type="NCBIfam" id="TIGR01494">
    <property type="entry name" value="ATPase_P-type"/>
    <property type="match status" value="1"/>
</dbReference>
<dbReference type="InterPro" id="IPR023299">
    <property type="entry name" value="ATPase_P-typ_cyto_dom_N"/>
</dbReference>
<dbReference type="SFLD" id="SFLDG00002">
    <property type="entry name" value="C1.7:_P-type_atpase_like"/>
    <property type="match status" value="1"/>
</dbReference>
<dbReference type="EMBL" id="AAUJ02000001">
    <property type="protein sequence ID" value="EED69559.1"/>
    <property type="molecule type" value="Genomic_DNA"/>
</dbReference>
<feature type="domain" description="HMA" evidence="19">
    <location>
        <begin position="8"/>
        <end position="77"/>
    </location>
</feature>
<feature type="transmembrane region" description="Helical" evidence="18">
    <location>
        <begin position="796"/>
        <end position="818"/>
    </location>
</feature>
<evidence type="ECO:0000256" key="12">
    <source>
        <dbReference type="ARBA" id="ARBA00022842"/>
    </source>
</evidence>
<dbReference type="Gene3D" id="3.40.50.1000">
    <property type="entry name" value="HAD superfamily/HAD-like"/>
    <property type="match status" value="1"/>
</dbReference>
<keyword evidence="17 18" id="KW-0472">Membrane</keyword>
<dbReference type="PRINTS" id="PR00119">
    <property type="entry name" value="CATATPASE"/>
</dbReference>
<dbReference type="InterPro" id="IPR023298">
    <property type="entry name" value="ATPase_P-typ_TM_dom_sf"/>
</dbReference>
<evidence type="ECO:0000256" key="7">
    <source>
        <dbReference type="ARBA" id="ARBA00022723"/>
    </source>
</evidence>
<dbReference type="SFLD" id="SFLDS00003">
    <property type="entry name" value="Haloacid_Dehalogenase"/>
    <property type="match status" value="1"/>
</dbReference>
<evidence type="ECO:0000256" key="6">
    <source>
        <dbReference type="ARBA" id="ARBA00022692"/>
    </source>
</evidence>
<reference evidence="20 21" key="1">
    <citation type="journal article" date="2004" name="Appl. Environ. Microbiol.">
        <title>Mineralization of individual congeners of linear alkylbenzenesulfonate by defined pairs of heterotrophic bacteria.</title>
        <authorList>
            <person name="Schleheck D."/>
            <person name="Knepper T.P."/>
            <person name="Fischer K."/>
            <person name="Cook A.M."/>
        </authorList>
    </citation>
    <scope>NUCLEOTIDE SEQUENCE [LARGE SCALE GENOMIC DNA]</scope>
    <source>
        <strain evidence="21">DSM 14576 / KF-1</strain>
    </source>
</reference>
<name>B7WW76_COMTK</name>
<keyword evidence="14 18" id="KW-1133">Transmembrane helix</keyword>
<keyword evidence="10" id="KW-0187">Copper transport</keyword>
<keyword evidence="7 18" id="KW-0479">Metal-binding</keyword>
<keyword evidence="9 18" id="KW-0547">Nucleotide-binding</keyword>
<dbReference type="InterPro" id="IPR006121">
    <property type="entry name" value="HMA_dom"/>
</dbReference>
<dbReference type="InterPro" id="IPR036163">
    <property type="entry name" value="HMA_dom_sf"/>
</dbReference>
<organism evidence="20 21">
    <name type="scientific">Comamonas testosteroni (strain DSM 14576 / KF-1)</name>
    <name type="common">Pseudomonas testosteroni</name>
    <dbReference type="NCBI Taxonomy" id="399795"/>
    <lineage>
        <taxon>Bacteria</taxon>
        <taxon>Pseudomonadati</taxon>
        <taxon>Pseudomonadota</taxon>
        <taxon>Betaproteobacteria</taxon>
        <taxon>Burkholderiales</taxon>
        <taxon>Comamonadaceae</taxon>
        <taxon>Comamonas</taxon>
    </lineage>
</organism>
<dbReference type="InterPro" id="IPR027256">
    <property type="entry name" value="P-typ_ATPase_IB"/>
</dbReference>
<dbReference type="GO" id="GO:0060003">
    <property type="term" value="P:copper ion export"/>
    <property type="evidence" value="ECO:0007669"/>
    <property type="project" value="UniProtKB-ARBA"/>
</dbReference>
<dbReference type="GO" id="GO:0055070">
    <property type="term" value="P:copper ion homeostasis"/>
    <property type="evidence" value="ECO:0007669"/>
    <property type="project" value="TreeGrafter"/>
</dbReference>
<dbReference type="NCBIfam" id="TIGR01511">
    <property type="entry name" value="ATPase-IB1_Cu"/>
    <property type="match status" value="1"/>
</dbReference>
<evidence type="ECO:0000256" key="8">
    <source>
        <dbReference type="ARBA" id="ARBA00022737"/>
    </source>
</evidence>
<evidence type="ECO:0000256" key="9">
    <source>
        <dbReference type="ARBA" id="ARBA00022741"/>
    </source>
</evidence>
<dbReference type="GO" id="GO:0043682">
    <property type="term" value="F:P-type divalent copper transporter activity"/>
    <property type="evidence" value="ECO:0007669"/>
    <property type="project" value="TreeGrafter"/>
</dbReference>
<evidence type="ECO:0000256" key="5">
    <source>
        <dbReference type="ARBA" id="ARBA00022475"/>
    </source>
</evidence>
<comment type="caution">
    <text evidence="20">The sequence shown here is derived from an EMBL/GenBank/DDBJ whole genome shotgun (WGS) entry which is preliminary data.</text>
</comment>
<dbReference type="InterPro" id="IPR018303">
    <property type="entry name" value="ATPase_P-typ_P_site"/>
</dbReference>
<dbReference type="FunFam" id="3.30.70.100:FF:000005">
    <property type="entry name" value="Copper-exporting P-type ATPase A"/>
    <property type="match status" value="2"/>
</dbReference>
<evidence type="ECO:0000256" key="15">
    <source>
        <dbReference type="ARBA" id="ARBA00023008"/>
    </source>
</evidence>
<keyword evidence="6 18" id="KW-0812">Transmembrane</keyword>
<dbReference type="GO" id="GO:0005507">
    <property type="term" value="F:copper ion binding"/>
    <property type="evidence" value="ECO:0007669"/>
    <property type="project" value="InterPro"/>
</dbReference>
<evidence type="ECO:0000256" key="17">
    <source>
        <dbReference type="ARBA" id="ARBA00023136"/>
    </source>
</evidence>
<evidence type="ECO:0000256" key="16">
    <source>
        <dbReference type="ARBA" id="ARBA00023065"/>
    </source>
</evidence>
<dbReference type="EC" id="7.2.2.8" evidence="3"/>
<dbReference type="Pfam" id="PF00122">
    <property type="entry name" value="E1-E2_ATPase"/>
    <property type="match status" value="1"/>
</dbReference>
<dbReference type="Gene3D" id="3.40.1110.10">
    <property type="entry name" value="Calcium-transporting ATPase, cytoplasmic domain N"/>
    <property type="match status" value="1"/>
</dbReference>
<dbReference type="PROSITE" id="PS50846">
    <property type="entry name" value="HMA_2"/>
    <property type="match status" value="2"/>
</dbReference>
<keyword evidence="15" id="KW-0186">Copper</keyword>
<dbReference type="InterPro" id="IPR044492">
    <property type="entry name" value="P_typ_ATPase_HD_dom"/>
</dbReference>
<evidence type="ECO:0000256" key="10">
    <source>
        <dbReference type="ARBA" id="ARBA00022796"/>
    </source>
</evidence>
<feature type="domain" description="HMA" evidence="19">
    <location>
        <begin position="79"/>
        <end position="144"/>
    </location>
</feature>
<dbReference type="CDD" id="cd02094">
    <property type="entry name" value="P-type_ATPase_Cu-like"/>
    <property type="match status" value="1"/>
</dbReference>
<dbReference type="InterPro" id="IPR023214">
    <property type="entry name" value="HAD_sf"/>
</dbReference>
<dbReference type="GO" id="GO:0005524">
    <property type="term" value="F:ATP binding"/>
    <property type="evidence" value="ECO:0007669"/>
    <property type="project" value="UniProtKB-UniRule"/>
</dbReference>
<protein>
    <recommendedName>
        <fullName evidence="3">P-type Cu(+) transporter</fullName>
        <ecNumber evidence="3">7.2.2.8</ecNumber>
    </recommendedName>
</protein>
<dbReference type="PRINTS" id="PR00943">
    <property type="entry name" value="CUATPASE"/>
</dbReference>
<evidence type="ECO:0000256" key="18">
    <source>
        <dbReference type="RuleBase" id="RU362081"/>
    </source>
</evidence>
<comment type="subcellular location">
    <subcellularLocation>
        <location evidence="1">Cell membrane</location>
        <topology evidence="1">Multi-pass membrane protein</topology>
    </subcellularLocation>
</comment>
<dbReference type="Gene3D" id="2.70.150.10">
    <property type="entry name" value="Calcium-transporting ATPase, cytoplasmic transduction domain A"/>
    <property type="match status" value="1"/>
</dbReference>
<feature type="transmembrane region" description="Helical" evidence="18">
    <location>
        <begin position="427"/>
        <end position="449"/>
    </location>
</feature>
<keyword evidence="13" id="KW-1278">Translocase</keyword>
<dbReference type="Pfam" id="PF00403">
    <property type="entry name" value="HMA"/>
    <property type="match status" value="2"/>
</dbReference>
<dbReference type="GO" id="GO:0005886">
    <property type="term" value="C:plasma membrane"/>
    <property type="evidence" value="ECO:0007669"/>
    <property type="project" value="UniProtKB-SubCell"/>
</dbReference>
<dbReference type="SUPFAM" id="SSF56784">
    <property type="entry name" value="HAD-like"/>
    <property type="match status" value="1"/>
</dbReference>
<feature type="transmembrane region" description="Helical" evidence="18">
    <location>
        <begin position="208"/>
        <end position="225"/>
    </location>
</feature>
<dbReference type="SUPFAM" id="SSF81653">
    <property type="entry name" value="Calcium ATPase, transduction domain A"/>
    <property type="match status" value="1"/>
</dbReference>
<evidence type="ECO:0000313" key="20">
    <source>
        <dbReference type="EMBL" id="EED69559.1"/>
    </source>
</evidence>